<evidence type="ECO:0000313" key="2">
    <source>
        <dbReference type="Proteomes" id="UP000009097"/>
    </source>
</evidence>
<reference evidence="1" key="2">
    <citation type="journal article" date="2010" name="Nature">
        <title>Comparative genomics reveals mobile pathogenicity chromosomes in Fusarium.</title>
        <authorList>
            <person name="Ma L.J."/>
            <person name="van der Does H.C."/>
            <person name="Borkovich K.A."/>
            <person name="Coleman J.J."/>
            <person name="Daboussi M.J."/>
            <person name="Di Pietro A."/>
            <person name="Dufresne M."/>
            <person name="Freitag M."/>
            <person name="Grabherr M."/>
            <person name="Henrissat B."/>
            <person name="Houterman P.M."/>
            <person name="Kang S."/>
            <person name="Shim W.B."/>
            <person name="Woloshuk C."/>
            <person name="Xie X."/>
            <person name="Xu J.R."/>
            <person name="Antoniw J."/>
            <person name="Baker S.E."/>
            <person name="Bluhm B.H."/>
            <person name="Breakspear A."/>
            <person name="Brown D.W."/>
            <person name="Butchko R.A."/>
            <person name="Chapman S."/>
            <person name="Coulson R."/>
            <person name="Coutinho P.M."/>
            <person name="Danchin E.G."/>
            <person name="Diener A."/>
            <person name="Gale L.R."/>
            <person name="Gardiner D.M."/>
            <person name="Goff S."/>
            <person name="Hammond-Kosack K.E."/>
            <person name="Hilburn K."/>
            <person name="Hua-Van A."/>
            <person name="Jonkers W."/>
            <person name="Kazan K."/>
            <person name="Kodira C.D."/>
            <person name="Koehrsen M."/>
            <person name="Kumar L."/>
            <person name="Lee Y.H."/>
            <person name="Li L."/>
            <person name="Manners J.M."/>
            <person name="Miranda-Saavedra D."/>
            <person name="Mukherjee M."/>
            <person name="Park G."/>
            <person name="Park J."/>
            <person name="Park S.Y."/>
            <person name="Proctor R.H."/>
            <person name="Regev A."/>
            <person name="Ruiz-Roldan M.C."/>
            <person name="Sain D."/>
            <person name="Sakthikumar S."/>
            <person name="Sykes S."/>
            <person name="Schwartz D.C."/>
            <person name="Turgeon B.G."/>
            <person name="Wapinski I."/>
            <person name="Yoder O."/>
            <person name="Young S."/>
            <person name="Zeng Q."/>
            <person name="Zhou S."/>
            <person name="Galagan J."/>
            <person name="Cuomo C.A."/>
            <person name="Kistler H.C."/>
            <person name="Rep M."/>
        </authorList>
    </citation>
    <scope>NUCLEOTIDE SEQUENCE [LARGE SCALE GENOMIC DNA]</scope>
    <source>
        <strain evidence="1">4287</strain>
    </source>
</reference>
<evidence type="ECO:0000313" key="1">
    <source>
        <dbReference type="EMBL" id="KNA96364.1"/>
    </source>
</evidence>
<sequence length="197" mass="21902">MHAIWVAQGNPDICGNTACQEPRHPGAGPWAFGFYGPDSRCQGCLIYRRAHGGLDSDNPKKGINAVNHRAWVAEGNDDVYGTCHVPRPMDSHLLGWMGWMKQAKCPACLYKPTVQEDAAWVEVYGDICAICGVDQEFTRYIRNRCDQRRCDSCTVFREKNRRDKTTDEVGAGTPALQREWLAAGNTDNLLCNGELPG</sequence>
<dbReference type="GeneID" id="28958849"/>
<name>A0A0J9UBH2_FUSO4</name>
<dbReference type="EMBL" id="DS231697">
    <property type="protein sequence ID" value="KNA96364.1"/>
    <property type="molecule type" value="Genomic_DNA"/>
</dbReference>
<dbReference type="VEuPathDB" id="FungiDB:FOXG_18143"/>
<proteinExistence type="predicted"/>
<dbReference type="RefSeq" id="XP_018234410.1">
    <property type="nucleotide sequence ID" value="XM_018398189.1"/>
</dbReference>
<dbReference type="Proteomes" id="UP000009097">
    <property type="component" value="Unassembled WGS sequence"/>
</dbReference>
<dbReference type="AlphaFoldDB" id="A0A0J9UBH2"/>
<dbReference type="KEGG" id="fox:FOXG_18143"/>
<accession>A0A0J9UBH2</accession>
<organism evidence="1 2">
    <name type="scientific">Fusarium oxysporum f. sp. lycopersici (strain 4287 / CBS 123668 / FGSC 9935 / NRRL 34936)</name>
    <name type="common">Fusarium vascular wilt of tomato</name>
    <dbReference type="NCBI Taxonomy" id="426428"/>
    <lineage>
        <taxon>Eukaryota</taxon>
        <taxon>Fungi</taxon>
        <taxon>Dikarya</taxon>
        <taxon>Ascomycota</taxon>
        <taxon>Pezizomycotina</taxon>
        <taxon>Sordariomycetes</taxon>
        <taxon>Hypocreomycetidae</taxon>
        <taxon>Hypocreales</taxon>
        <taxon>Nectriaceae</taxon>
        <taxon>Fusarium</taxon>
        <taxon>Fusarium oxysporum species complex</taxon>
    </lineage>
</organism>
<dbReference type="OrthoDB" id="5103455at2759"/>
<gene>
    <name evidence="1" type="ORF">FOXG_18143</name>
</gene>
<protein>
    <submittedName>
        <fullName evidence="1">Uncharacterized protein</fullName>
    </submittedName>
</protein>
<reference evidence="1" key="1">
    <citation type="submission" date="2007-04" db="EMBL/GenBank/DDBJ databases">
        <authorList>
            <consortium name="The Broad Institute Genome Sequencing Platform"/>
            <person name="Birren B."/>
            <person name="Lander E."/>
            <person name="Galagan J."/>
            <person name="Nusbaum C."/>
            <person name="Devon K."/>
            <person name="Ma L.-J."/>
            <person name="Jaffe D."/>
            <person name="Butler J."/>
            <person name="Alvarez P."/>
            <person name="Gnerre S."/>
            <person name="Grabherr M."/>
            <person name="Kleber M."/>
            <person name="Mauceli E."/>
            <person name="Brockman W."/>
            <person name="MacCallum I.A."/>
            <person name="Young S."/>
            <person name="LaButti K."/>
            <person name="DeCaprio D."/>
            <person name="Crawford M."/>
            <person name="Koehrsen M."/>
            <person name="Engels R."/>
            <person name="Montgomery P."/>
            <person name="Pearson M."/>
            <person name="Howarth C."/>
            <person name="Larson L."/>
            <person name="White J."/>
            <person name="O'Leary S."/>
            <person name="Kodira C."/>
            <person name="Zeng Q."/>
            <person name="Yandava C."/>
            <person name="Alvarado L."/>
            <person name="Kistler C."/>
            <person name="Shim W.-B."/>
            <person name="Kang S."/>
            <person name="Woloshuk C."/>
        </authorList>
    </citation>
    <scope>NUCLEOTIDE SEQUENCE</scope>
    <source>
        <strain evidence="1">4287</strain>
    </source>
</reference>